<protein>
    <submittedName>
        <fullName evidence="1">Uncharacterized protein</fullName>
    </submittedName>
</protein>
<evidence type="ECO:0000313" key="1">
    <source>
        <dbReference type="EMBL" id="GIY65916.1"/>
    </source>
</evidence>
<reference evidence="1 2" key="1">
    <citation type="submission" date="2021-06" db="EMBL/GenBank/DDBJ databases">
        <title>Caerostris extrusa draft genome.</title>
        <authorList>
            <person name="Kono N."/>
            <person name="Arakawa K."/>
        </authorList>
    </citation>
    <scope>NUCLEOTIDE SEQUENCE [LARGE SCALE GENOMIC DNA]</scope>
</reference>
<keyword evidence="2" id="KW-1185">Reference proteome</keyword>
<organism evidence="1 2">
    <name type="scientific">Caerostris extrusa</name>
    <name type="common">Bark spider</name>
    <name type="synonym">Caerostris bankana</name>
    <dbReference type="NCBI Taxonomy" id="172846"/>
    <lineage>
        <taxon>Eukaryota</taxon>
        <taxon>Metazoa</taxon>
        <taxon>Ecdysozoa</taxon>
        <taxon>Arthropoda</taxon>
        <taxon>Chelicerata</taxon>
        <taxon>Arachnida</taxon>
        <taxon>Araneae</taxon>
        <taxon>Araneomorphae</taxon>
        <taxon>Entelegynae</taxon>
        <taxon>Araneoidea</taxon>
        <taxon>Araneidae</taxon>
        <taxon>Caerostris</taxon>
    </lineage>
</organism>
<sequence length="94" mass="10679">MCVPTLVILVSCEMPVSFFVATQLDCNFRFLLQNPPIKGKKIFKARKSGSQFLCDLDNTDSNLTEQITFLTFLPPKTKSPVRHDYLIYSIGSLF</sequence>
<dbReference type="Proteomes" id="UP001054945">
    <property type="component" value="Unassembled WGS sequence"/>
</dbReference>
<gene>
    <name evidence="1" type="ORF">CEXT_803201</name>
</gene>
<accession>A0AAV4V6I1</accession>
<evidence type="ECO:0000313" key="2">
    <source>
        <dbReference type="Proteomes" id="UP001054945"/>
    </source>
</evidence>
<comment type="caution">
    <text evidence="1">The sequence shown here is derived from an EMBL/GenBank/DDBJ whole genome shotgun (WGS) entry which is preliminary data.</text>
</comment>
<name>A0AAV4V6I1_CAEEX</name>
<proteinExistence type="predicted"/>
<dbReference type="EMBL" id="BPLR01014049">
    <property type="protein sequence ID" value="GIY65916.1"/>
    <property type="molecule type" value="Genomic_DNA"/>
</dbReference>
<dbReference type="AlphaFoldDB" id="A0AAV4V6I1"/>